<dbReference type="Proteomes" id="UP000178650">
    <property type="component" value="Unassembled WGS sequence"/>
</dbReference>
<evidence type="ECO:0008006" key="5">
    <source>
        <dbReference type="Google" id="ProtNLM"/>
    </source>
</evidence>
<dbReference type="GO" id="GO:0016757">
    <property type="term" value="F:glycosyltransferase activity"/>
    <property type="evidence" value="ECO:0007669"/>
    <property type="project" value="InterPro"/>
</dbReference>
<dbReference type="EMBL" id="MHPJ01000009">
    <property type="protein sequence ID" value="OGZ79101.1"/>
    <property type="molecule type" value="Genomic_DNA"/>
</dbReference>
<dbReference type="STRING" id="1802223.A2358_03905"/>
<dbReference type="Pfam" id="PF00534">
    <property type="entry name" value="Glycos_transf_1"/>
    <property type="match status" value="1"/>
</dbReference>
<feature type="domain" description="Glycosyltransferase subfamily 4-like N-terminal" evidence="2">
    <location>
        <begin position="76"/>
        <end position="172"/>
    </location>
</feature>
<gene>
    <name evidence="3" type="ORF">A2358_03905</name>
</gene>
<evidence type="ECO:0000313" key="3">
    <source>
        <dbReference type="EMBL" id="OGZ79101.1"/>
    </source>
</evidence>
<feature type="domain" description="Glycosyl transferase family 1" evidence="1">
    <location>
        <begin position="184"/>
        <end position="338"/>
    </location>
</feature>
<dbReference type="InterPro" id="IPR028098">
    <property type="entry name" value="Glyco_trans_4-like_N"/>
</dbReference>
<proteinExistence type="predicted"/>
<evidence type="ECO:0000313" key="4">
    <source>
        <dbReference type="Proteomes" id="UP000178650"/>
    </source>
</evidence>
<dbReference type="InterPro" id="IPR001296">
    <property type="entry name" value="Glyco_trans_1"/>
</dbReference>
<organism evidence="3 4">
    <name type="scientific">Candidatus Staskawiczbacteria bacterium RIFOXYB1_FULL_37_44</name>
    <dbReference type="NCBI Taxonomy" id="1802223"/>
    <lineage>
        <taxon>Bacteria</taxon>
        <taxon>Candidatus Staskawicziibacteriota</taxon>
    </lineage>
</organism>
<dbReference type="InterPro" id="IPR050194">
    <property type="entry name" value="Glycosyltransferase_grp1"/>
</dbReference>
<dbReference type="PANTHER" id="PTHR45947:SF3">
    <property type="entry name" value="SULFOQUINOVOSYL TRANSFERASE SQD2"/>
    <property type="match status" value="1"/>
</dbReference>
<name>A0A1G2IXM7_9BACT</name>
<dbReference type="Gene3D" id="3.40.50.2000">
    <property type="entry name" value="Glycogen Phosphorylase B"/>
    <property type="match status" value="2"/>
</dbReference>
<sequence length="364" mass="41752">MKILTGIDLPFAPLSGSFTLCDDLYGNINAQDSVKFLSLHSNAGKKWSKIKEVDLLNIKKEKNTNGYAKYVDKIHSSIEKQINTFKPDIIHIQHFCFGMAAAFSEIDLPKIAFCHGTDVEFAIKNEIHRKTIKKVLESSEKVVFPTKSMFYDYKKLFPNIKINPVIIPWGISDEIFKINRSRTIWHKNKCNLLYAGRLSKNKGVDTIIKSMKFLDKRFVLTIIGDGDQKDALIKLVKEYGLSLRVKFLKFQPRKELWKLFNNYDIMIISTKIIEAFCLTAIEGQAHGLPVIHSDIGGTKDVIGLSALRFRSGNCLDLSEKIKSLAFDFKKMNQYSKIGFKNAKKYKISQTKRKIWDISRKVIKK</sequence>
<evidence type="ECO:0000259" key="1">
    <source>
        <dbReference type="Pfam" id="PF00534"/>
    </source>
</evidence>
<comment type="caution">
    <text evidence="3">The sequence shown here is derived from an EMBL/GenBank/DDBJ whole genome shotgun (WGS) entry which is preliminary data.</text>
</comment>
<dbReference type="PANTHER" id="PTHR45947">
    <property type="entry name" value="SULFOQUINOVOSYL TRANSFERASE SQD2"/>
    <property type="match status" value="1"/>
</dbReference>
<evidence type="ECO:0000259" key="2">
    <source>
        <dbReference type="Pfam" id="PF13439"/>
    </source>
</evidence>
<protein>
    <recommendedName>
        <fullName evidence="5">Glycosyl transferase family 1 domain-containing protein</fullName>
    </recommendedName>
</protein>
<dbReference type="CDD" id="cd03801">
    <property type="entry name" value="GT4_PimA-like"/>
    <property type="match status" value="1"/>
</dbReference>
<reference evidence="3 4" key="1">
    <citation type="journal article" date="2016" name="Nat. Commun.">
        <title>Thousands of microbial genomes shed light on interconnected biogeochemical processes in an aquifer system.</title>
        <authorList>
            <person name="Anantharaman K."/>
            <person name="Brown C.T."/>
            <person name="Hug L.A."/>
            <person name="Sharon I."/>
            <person name="Castelle C.J."/>
            <person name="Probst A.J."/>
            <person name="Thomas B.C."/>
            <person name="Singh A."/>
            <person name="Wilkins M.J."/>
            <person name="Karaoz U."/>
            <person name="Brodie E.L."/>
            <person name="Williams K.H."/>
            <person name="Hubbard S.S."/>
            <person name="Banfield J.F."/>
        </authorList>
    </citation>
    <scope>NUCLEOTIDE SEQUENCE [LARGE SCALE GENOMIC DNA]</scope>
</reference>
<dbReference type="SUPFAM" id="SSF53756">
    <property type="entry name" value="UDP-Glycosyltransferase/glycogen phosphorylase"/>
    <property type="match status" value="1"/>
</dbReference>
<accession>A0A1G2IXM7</accession>
<dbReference type="Pfam" id="PF13439">
    <property type="entry name" value="Glyco_transf_4"/>
    <property type="match status" value="1"/>
</dbReference>
<dbReference type="AlphaFoldDB" id="A0A1G2IXM7"/>